<dbReference type="InterPro" id="IPR003779">
    <property type="entry name" value="CMD-like"/>
</dbReference>
<organism evidence="4 5">
    <name type="scientific">Labrys wisconsinensis</name>
    <dbReference type="NCBI Taxonomy" id="425677"/>
    <lineage>
        <taxon>Bacteria</taxon>
        <taxon>Pseudomonadati</taxon>
        <taxon>Pseudomonadota</taxon>
        <taxon>Alphaproteobacteria</taxon>
        <taxon>Hyphomicrobiales</taxon>
        <taxon>Xanthobacteraceae</taxon>
        <taxon>Labrys</taxon>
    </lineage>
</organism>
<dbReference type="EC" id="4.1.1.44" evidence="4"/>
<sequence>MRLPAAMVAALSLANPAEAEQKPTPERVAPPIVREITPALGDYTDAVLFGDVWKRPELSPRDRSLVTVAALIAGGHTAQMTGHVNRALDNGVKPGEIAAIITHLAFYAGWPRAMSAVGIAKEVFAQRGVGPGQLASAPGAPLPVDAASEAKRVAAVEAQAGAVTPALAHYTNSVLFGDLWRRADLAPRDRSLVTIVALIVGGQVDQLPFHLNRGMDNGLTRTQVSEVITHLAFYAGWPRAMSAIPVAKTVFEARTATTGEAAKSDDQGAKTVEILRKGSQPPTQGSADYFTGSVRVDSRFQRDAPARIGGAFVTFEPGARTAWHTHPLGQTLIVTAGSGWVQREGGPIEAINVGDIVWIPPGLKHWHGATASLDMTHVAIAEALDGKAVDWLEQVSDEQYGQAAPGPSGG</sequence>
<dbReference type="Pfam" id="PF02627">
    <property type="entry name" value="CMD"/>
    <property type="match status" value="2"/>
</dbReference>
<dbReference type="InterPro" id="IPR013096">
    <property type="entry name" value="Cupin_2"/>
</dbReference>
<dbReference type="InterPro" id="IPR029032">
    <property type="entry name" value="AhpD-like"/>
</dbReference>
<dbReference type="Pfam" id="PF07883">
    <property type="entry name" value="Cupin_2"/>
    <property type="match status" value="1"/>
</dbReference>
<evidence type="ECO:0000259" key="2">
    <source>
        <dbReference type="Pfam" id="PF02627"/>
    </source>
</evidence>
<evidence type="ECO:0000256" key="1">
    <source>
        <dbReference type="SAM" id="SignalP"/>
    </source>
</evidence>
<dbReference type="InterPro" id="IPR014710">
    <property type="entry name" value="RmlC-like_jellyroll"/>
</dbReference>
<proteinExistence type="predicted"/>
<keyword evidence="5" id="KW-1185">Reference proteome</keyword>
<evidence type="ECO:0000259" key="3">
    <source>
        <dbReference type="Pfam" id="PF07883"/>
    </source>
</evidence>
<keyword evidence="4" id="KW-0456">Lyase</keyword>
<dbReference type="CDD" id="cd02233">
    <property type="entry name" value="cupin_HNL-like"/>
    <property type="match status" value="1"/>
</dbReference>
<dbReference type="SUPFAM" id="SSF69118">
    <property type="entry name" value="AhpD-like"/>
    <property type="match status" value="1"/>
</dbReference>
<dbReference type="RefSeq" id="WP_307281120.1">
    <property type="nucleotide sequence ID" value="NZ_JAUSVX010000015.1"/>
</dbReference>
<feature type="domain" description="Carboxymuconolactone decarboxylase-like" evidence="2">
    <location>
        <begin position="165"/>
        <end position="248"/>
    </location>
</feature>
<gene>
    <name evidence="4" type="ORF">QO011_006226</name>
</gene>
<protein>
    <submittedName>
        <fullName evidence="4">4-carboxymuconolactone decarboxylase</fullName>
        <ecNumber evidence="4">4.1.1.44</ecNumber>
    </submittedName>
</protein>
<feature type="signal peptide" evidence="1">
    <location>
        <begin position="1"/>
        <end position="19"/>
    </location>
</feature>
<dbReference type="InterPro" id="IPR052512">
    <property type="entry name" value="4CMD/NDH-1_regulator"/>
</dbReference>
<dbReference type="SUPFAM" id="SSF51182">
    <property type="entry name" value="RmlC-like cupins"/>
    <property type="match status" value="1"/>
</dbReference>
<dbReference type="Gene3D" id="1.20.1290.10">
    <property type="entry name" value="AhpD-like"/>
    <property type="match status" value="2"/>
</dbReference>
<dbReference type="GO" id="GO:0047575">
    <property type="term" value="F:4-carboxymuconolactone decarboxylase activity"/>
    <property type="evidence" value="ECO:0007669"/>
    <property type="project" value="UniProtKB-EC"/>
</dbReference>
<dbReference type="InterPro" id="IPR011051">
    <property type="entry name" value="RmlC_Cupin_sf"/>
</dbReference>
<feature type="chain" id="PRO_5046156686" evidence="1">
    <location>
        <begin position="20"/>
        <end position="410"/>
    </location>
</feature>
<reference evidence="4 5" key="1">
    <citation type="submission" date="2023-07" db="EMBL/GenBank/DDBJ databases">
        <title>Genomic Encyclopedia of Type Strains, Phase IV (KMG-IV): sequencing the most valuable type-strain genomes for metagenomic binning, comparative biology and taxonomic classification.</title>
        <authorList>
            <person name="Goeker M."/>
        </authorList>
    </citation>
    <scope>NUCLEOTIDE SEQUENCE [LARGE SCALE GENOMIC DNA]</scope>
    <source>
        <strain evidence="4 5">DSM 19619</strain>
    </source>
</reference>
<evidence type="ECO:0000313" key="4">
    <source>
        <dbReference type="EMBL" id="MDQ0473192.1"/>
    </source>
</evidence>
<dbReference type="Gene3D" id="2.60.120.10">
    <property type="entry name" value="Jelly Rolls"/>
    <property type="match status" value="1"/>
</dbReference>
<feature type="domain" description="Cupin type-2" evidence="3">
    <location>
        <begin position="312"/>
        <end position="372"/>
    </location>
</feature>
<dbReference type="PANTHER" id="PTHR33570">
    <property type="entry name" value="4-CARBOXYMUCONOLACTONE DECARBOXYLASE FAMILY PROTEIN"/>
    <property type="match status" value="1"/>
</dbReference>
<feature type="domain" description="Carboxymuconolactone decarboxylase-like" evidence="2">
    <location>
        <begin position="38"/>
        <end position="122"/>
    </location>
</feature>
<accession>A0ABU0JJ82</accession>
<dbReference type="EMBL" id="JAUSVX010000015">
    <property type="protein sequence ID" value="MDQ0473192.1"/>
    <property type="molecule type" value="Genomic_DNA"/>
</dbReference>
<keyword evidence="1" id="KW-0732">Signal</keyword>
<name>A0ABU0JJ82_9HYPH</name>
<dbReference type="PANTHER" id="PTHR33570:SF9">
    <property type="entry name" value="BLL4600 PROTEIN"/>
    <property type="match status" value="1"/>
</dbReference>
<comment type="caution">
    <text evidence="4">The sequence shown here is derived from an EMBL/GenBank/DDBJ whole genome shotgun (WGS) entry which is preliminary data.</text>
</comment>
<dbReference type="Proteomes" id="UP001242480">
    <property type="component" value="Unassembled WGS sequence"/>
</dbReference>
<evidence type="ECO:0000313" key="5">
    <source>
        <dbReference type="Proteomes" id="UP001242480"/>
    </source>
</evidence>
<dbReference type="InterPro" id="IPR047263">
    <property type="entry name" value="HNL-like_cupin"/>
</dbReference>